<organism evidence="1">
    <name type="scientific">marine sediment metagenome</name>
    <dbReference type="NCBI Taxonomy" id="412755"/>
    <lineage>
        <taxon>unclassified sequences</taxon>
        <taxon>metagenomes</taxon>
        <taxon>ecological metagenomes</taxon>
    </lineage>
</organism>
<evidence type="ECO:0000313" key="1">
    <source>
        <dbReference type="EMBL" id="KKK70658.1"/>
    </source>
</evidence>
<proteinExistence type="predicted"/>
<feature type="non-terminal residue" evidence="1">
    <location>
        <position position="1"/>
    </location>
</feature>
<sequence>QAGDAVARKKDGDLLALFSSLNGGVDLGSAGRDLELGNLLVLIGESKANNYPKPVHIVHHPYATMHVAASTFGYAGSGTMGTGAGAALASDLANDMLKNFFEFRIGDISVYQDGNITLDGSDDGVGAIFSEAAMCYTESVGFNQETERDASLRATELVVTCDYGVFELDDSYGAKATFNCKATTD</sequence>
<name>A0A0F8XNV3_9ZZZZ</name>
<accession>A0A0F8XNV3</accession>
<gene>
    <name evidence="1" type="ORF">LCGC14_2921750</name>
</gene>
<reference evidence="1" key="1">
    <citation type="journal article" date="2015" name="Nature">
        <title>Complex archaea that bridge the gap between prokaryotes and eukaryotes.</title>
        <authorList>
            <person name="Spang A."/>
            <person name="Saw J.H."/>
            <person name="Jorgensen S.L."/>
            <person name="Zaremba-Niedzwiedzka K."/>
            <person name="Martijn J."/>
            <person name="Lind A.E."/>
            <person name="van Eijk R."/>
            <person name="Schleper C."/>
            <person name="Guy L."/>
            <person name="Ettema T.J."/>
        </authorList>
    </citation>
    <scope>NUCLEOTIDE SEQUENCE</scope>
</reference>
<dbReference type="AlphaFoldDB" id="A0A0F8XNV3"/>
<dbReference type="EMBL" id="LAZR01058087">
    <property type="protein sequence ID" value="KKK70658.1"/>
    <property type="molecule type" value="Genomic_DNA"/>
</dbReference>
<protein>
    <submittedName>
        <fullName evidence="1">Uncharacterized protein</fullName>
    </submittedName>
</protein>
<comment type="caution">
    <text evidence="1">The sequence shown here is derived from an EMBL/GenBank/DDBJ whole genome shotgun (WGS) entry which is preliminary data.</text>
</comment>